<feature type="compositionally biased region" description="Low complexity" evidence="1">
    <location>
        <begin position="46"/>
        <end position="56"/>
    </location>
</feature>
<sequence>MPSSVSPPATAAIAPLSSEKHPSTAQTPCSIEITVELVQELKQKSLSSSMKMSGSHSEIHRGGTNTLETGAVQESEWKSVQYPARALHTGSGTRGLKAVGQREAQGQCQGQTSLVYGCANCSLATKGPSCRGTGNAYAKPSAS</sequence>
<evidence type="ECO:0000313" key="2">
    <source>
        <dbReference type="EMBL" id="GLD62929.1"/>
    </source>
</evidence>
<accession>A0AAD3N163</accession>
<evidence type="ECO:0000256" key="1">
    <source>
        <dbReference type="SAM" id="MobiDB-lite"/>
    </source>
</evidence>
<comment type="caution">
    <text evidence="2">The sequence shown here is derived from an EMBL/GenBank/DDBJ whole genome shotgun (WGS) entry which is preliminary data.</text>
</comment>
<keyword evidence="3" id="KW-1185">Reference proteome</keyword>
<proteinExistence type="predicted"/>
<dbReference type="Proteomes" id="UP001279410">
    <property type="component" value="Unassembled WGS sequence"/>
</dbReference>
<evidence type="ECO:0000313" key="3">
    <source>
        <dbReference type="Proteomes" id="UP001279410"/>
    </source>
</evidence>
<feature type="region of interest" description="Disordered" evidence="1">
    <location>
        <begin position="1"/>
        <end position="26"/>
    </location>
</feature>
<gene>
    <name evidence="2" type="ORF">AKAME5_001459300</name>
</gene>
<protein>
    <submittedName>
        <fullName evidence="2">Pro-neuregulin-3, membrane-bound isoform-like protein</fullName>
    </submittedName>
</protein>
<dbReference type="AlphaFoldDB" id="A0AAD3N163"/>
<reference evidence="2" key="1">
    <citation type="submission" date="2022-08" db="EMBL/GenBank/DDBJ databases">
        <title>Genome sequencing of akame (Lates japonicus).</title>
        <authorList>
            <person name="Hashiguchi Y."/>
            <person name="Takahashi H."/>
        </authorList>
    </citation>
    <scope>NUCLEOTIDE SEQUENCE</scope>
    <source>
        <strain evidence="2">Kochi</strain>
    </source>
</reference>
<name>A0AAD3N163_LATJO</name>
<dbReference type="EMBL" id="BRZM01000056">
    <property type="protein sequence ID" value="GLD62929.1"/>
    <property type="molecule type" value="Genomic_DNA"/>
</dbReference>
<organism evidence="2 3">
    <name type="scientific">Lates japonicus</name>
    <name type="common">Japanese lates</name>
    <dbReference type="NCBI Taxonomy" id="270547"/>
    <lineage>
        <taxon>Eukaryota</taxon>
        <taxon>Metazoa</taxon>
        <taxon>Chordata</taxon>
        <taxon>Craniata</taxon>
        <taxon>Vertebrata</taxon>
        <taxon>Euteleostomi</taxon>
        <taxon>Actinopterygii</taxon>
        <taxon>Neopterygii</taxon>
        <taxon>Teleostei</taxon>
        <taxon>Neoteleostei</taxon>
        <taxon>Acanthomorphata</taxon>
        <taxon>Carangaria</taxon>
        <taxon>Carangaria incertae sedis</taxon>
        <taxon>Centropomidae</taxon>
        <taxon>Lates</taxon>
    </lineage>
</organism>
<feature type="region of interest" description="Disordered" evidence="1">
    <location>
        <begin position="46"/>
        <end position="75"/>
    </location>
</feature>